<accession>A0ABW5DIK4</accession>
<feature type="transmembrane region" description="Helical" evidence="1">
    <location>
        <begin position="50"/>
        <end position="73"/>
    </location>
</feature>
<feature type="transmembrane region" description="Helical" evidence="1">
    <location>
        <begin position="21"/>
        <end position="44"/>
    </location>
</feature>
<reference evidence="3" key="1">
    <citation type="journal article" date="2019" name="Int. J. Syst. Evol. Microbiol.">
        <title>The Global Catalogue of Microorganisms (GCM) 10K type strain sequencing project: providing services to taxonomists for standard genome sequencing and annotation.</title>
        <authorList>
            <consortium name="The Broad Institute Genomics Platform"/>
            <consortium name="The Broad Institute Genome Sequencing Center for Infectious Disease"/>
            <person name="Wu L."/>
            <person name="Ma J."/>
        </authorList>
    </citation>
    <scope>NUCLEOTIDE SEQUENCE [LARGE SCALE GENOMIC DNA]</scope>
    <source>
        <strain evidence="3">KCTC 23707</strain>
    </source>
</reference>
<keyword evidence="1" id="KW-0472">Membrane</keyword>
<dbReference type="InterPro" id="IPR010865">
    <property type="entry name" value="DUF1499"/>
</dbReference>
<evidence type="ECO:0000313" key="3">
    <source>
        <dbReference type="Proteomes" id="UP001597373"/>
    </source>
</evidence>
<organism evidence="2 3">
    <name type="scientific">Chelativorans composti</name>
    <dbReference type="NCBI Taxonomy" id="768533"/>
    <lineage>
        <taxon>Bacteria</taxon>
        <taxon>Pseudomonadati</taxon>
        <taxon>Pseudomonadota</taxon>
        <taxon>Alphaproteobacteria</taxon>
        <taxon>Hyphomicrobiales</taxon>
        <taxon>Phyllobacteriaceae</taxon>
        <taxon>Chelativorans</taxon>
    </lineage>
</organism>
<comment type="caution">
    <text evidence="2">The sequence shown here is derived from an EMBL/GenBank/DDBJ whole genome shotgun (WGS) entry which is preliminary data.</text>
</comment>
<dbReference type="RefSeq" id="WP_345097917.1">
    <property type="nucleotide sequence ID" value="NZ_BAABGS010000010.1"/>
</dbReference>
<sequence length="274" mass="29947">MVSFAIRAARIERKPSAAAKWAGRIAWFSLVLLITAVALHRFGFIETIPFFWTVVLAGGLATLGLLTAILAFWRMWEYGFTGFWSAFWGLLISVLVLAPYGIAGVLYVTRPALTDVMTDVVTPPEFALAPALRQPPMNPIGPLSQAAGLEHMEAYPELAGRRYEQPREQVMAALMAVLDQKGWERLGSSDETGEVIPEEAADGEGRTVVEAAATAPILGLPFDAAIRVEERDNATFVDMRVVSRYGSHDLGFNAMEIQSFLRDLDEALTEMAGG</sequence>
<keyword evidence="1" id="KW-0812">Transmembrane</keyword>
<dbReference type="EMBL" id="JBHUIR010000019">
    <property type="protein sequence ID" value="MFD2259195.1"/>
    <property type="molecule type" value="Genomic_DNA"/>
</dbReference>
<proteinExistence type="predicted"/>
<dbReference type="Pfam" id="PF07386">
    <property type="entry name" value="DUF1499"/>
    <property type="match status" value="1"/>
</dbReference>
<evidence type="ECO:0000313" key="2">
    <source>
        <dbReference type="EMBL" id="MFD2259195.1"/>
    </source>
</evidence>
<keyword evidence="3" id="KW-1185">Reference proteome</keyword>
<protein>
    <submittedName>
        <fullName evidence="2">DUF1499 domain-containing protein</fullName>
    </submittedName>
</protein>
<evidence type="ECO:0000256" key="1">
    <source>
        <dbReference type="SAM" id="Phobius"/>
    </source>
</evidence>
<keyword evidence="1" id="KW-1133">Transmembrane helix</keyword>
<feature type="transmembrane region" description="Helical" evidence="1">
    <location>
        <begin position="85"/>
        <end position="108"/>
    </location>
</feature>
<dbReference type="Proteomes" id="UP001597373">
    <property type="component" value="Unassembled WGS sequence"/>
</dbReference>
<gene>
    <name evidence="2" type="ORF">ACFSMZ_05385</name>
</gene>
<name>A0ABW5DIK4_9HYPH</name>